<keyword evidence="8" id="KW-1185">Reference proteome</keyword>
<dbReference type="InterPro" id="IPR052621">
    <property type="entry name" value="Cell_Prolif/Cornif_Regul"/>
</dbReference>
<name>A0AAD7WPV5_9TELE</name>
<evidence type="ECO:0000256" key="2">
    <source>
        <dbReference type="ARBA" id="ARBA00022833"/>
    </source>
</evidence>
<protein>
    <recommendedName>
        <fullName evidence="6">LIM zinc-binding domain-containing protein</fullName>
    </recommendedName>
</protein>
<evidence type="ECO:0000256" key="3">
    <source>
        <dbReference type="ARBA" id="ARBA00023038"/>
    </source>
</evidence>
<proteinExistence type="predicted"/>
<dbReference type="GO" id="GO:0008544">
    <property type="term" value="P:epidermis development"/>
    <property type="evidence" value="ECO:0007669"/>
    <property type="project" value="TreeGrafter"/>
</dbReference>
<feature type="compositionally biased region" description="Low complexity" evidence="5">
    <location>
        <begin position="153"/>
        <end position="169"/>
    </location>
</feature>
<dbReference type="GO" id="GO:0005737">
    <property type="term" value="C:cytoplasm"/>
    <property type="evidence" value="ECO:0007669"/>
    <property type="project" value="TreeGrafter"/>
</dbReference>
<dbReference type="AlphaFoldDB" id="A0AAD7WPV5"/>
<dbReference type="SMART" id="SM00132">
    <property type="entry name" value="LIM"/>
    <property type="match status" value="1"/>
</dbReference>
<accession>A0AAD7WPV5</accession>
<evidence type="ECO:0000313" key="7">
    <source>
        <dbReference type="EMBL" id="KAJ8404608.1"/>
    </source>
</evidence>
<keyword evidence="1 4" id="KW-0479">Metal-binding</keyword>
<evidence type="ECO:0000256" key="5">
    <source>
        <dbReference type="SAM" id="MobiDB-lite"/>
    </source>
</evidence>
<evidence type="ECO:0000256" key="1">
    <source>
        <dbReference type="ARBA" id="ARBA00022723"/>
    </source>
</evidence>
<feature type="region of interest" description="Disordered" evidence="5">
    <location>
        <begin position="321"/>
        <end position="351"/>
    </location>
</feature>
<feature type="compositionally biased region" description="Low complexity" evidence="5">
    <location>
        <begin position="393"/>
        <end position="407"/>
    </location>
</feature>
<dbReference type="EMBL" id="JAINUG010000052">
    <property type="protein sequence ID" value="KAJ8404608.1"/>
    <property type="molecule type" value="Genomic_DNA"/>
</dbReference>
<dbReference type="PROSITE" id="PS00478">
    <property type="entry name" value="LIM_DOMAIN_1"/>
    <property type="match status" value="1"/>
</dbReference>
<dbReference type="PROSITE" id="PS50023">
    <property type="entry name" value="LIM_DOMAIN_2"/>
    <property type="match status" value="1"/>
</dbReference>
<feature type="compositionally biased region" description="Low complexity" evidence="5">
    <location>
        <begin position="368"/>
        <end position="384"/>
    </location>
</feature>
<dbReference type="InterPro" id="IPR001781">
    <property type="entry name" value="Znf_LIM"/>
</dbReference>
<feature type="region of interest" description="Disordered" evidence="5">
    <location>
        <begin position="364"/>
        <end position="522"/>
    </location>
</feature>
<keyword evidence="3 4" id="KW-0440">LIM domain</keyword>
<dbReference type="GO" id="GO:0046872">
    <property type="term" value="F:metal ion binding"/>
    <property type="evidence" value="ECO:0007669"/>
    <property type="project" value="UniProtKB-KW"/>
</dbReference>
<evidence type="ECO:0000256" key="4">
    <source>
        <dbReference type="PROSITE-ProRule" id="PRU00125"/>
    </source>
</evidence>
<organism evidence="7 8">
    <name type="scientific">Aldrovandia affinis</name>
    <dbReference type="NCBI Taxonomy" id="143900"/>
    <lineage>
        <taxon>Eukaryota</taxon>
        <taxon>Metazoa</taxon>
        <taxon>Chordata</taxon>
        <taxon>Craniata</taxon>
        <taxon>Vertebrata</taxon>
        <taxon>Euteleostomi</taxon>
        <taxon>Actinopterygii</taxon>
        <taxon>Neopterygii</taxon>
        <taxon>Teleostei</taxon>
        <taxon>Notacanthiformes</taxon>
        <taxon>Halosauridae</taxon>
        <taxon>Aldrovandia</taxon>
    </lineage>
</organism>
<feature type="compositionally biased region" description="Low complexity" evidence="5">
    <location>
        <begin position="285"/>
        <end position="300"/>
    </location>
</feature>
<dbReference type="Gene3D" id="2.10.110.10">
    <property type="entry name" value="Cysteine Rich Protein"/>
    <property type="match status" value="1"/>
</dbReference>
<feature type="compositionally biased region" description="Polar residues" evidence="5">
    <location>
        <begin position="491"/>
        <end position="522"/>
    </location>
</feature>
<dbReference type="Proteomes" id="UP001221898">
    <property type="component" value="Unassembled WGS sequence"/>
</dbReference>
<gene>
    <name evidence="7" type="ORF">AAFF_G00334710</name>
</gene>
<dbReference type="PANTHER" id="PTHR15468:SF7">
    <property type="entry name" value="SCIELLIN"/>
    <property type="match status" value="1"/>
</dbReference>
<feature type="region of interest" description="Disordered" evidence="5">
    <location>
        <begin position="280"/>
        <end position="306"/>
    </location>
</feature>
<feature type="compositionally biased region" description="Low complexity" evidence="5">
    <location>
        <begin position="327"/>
        <end position="342"/>
    </location>
</feature>
<feature type="compositionally biased region" description="Basic and acidic residues" evidence="5">
    <location>
        <begin position="173"/>
        <end position="184"/>
    </location>
</feature>
<dbReference type="PANTHER" id="PTHR15468">
    <property type="entry name" value="ZNF185"/>
    <property type="match status" value="1"/>
</dbReference>
<feature type="compositionally biased region" description="Low complexity" evidence="5">
    <location>
        <begin position="419"/>
        <end position="490"/>
    </location>
</feature>
<reference evidence="7" key="1">
    <citation type="journal article" date="2023" name="Science">
        <title>Genome structures resolve the early diversification of teleost fishes.</title>
        <authorList>
            <person name="Parey E."/>
            <person name="Louis A."/>
            <person name="Montfort J."/>
            <person name="Bouchez O."/>
            <person name="Roques C."/>
            <person name="Iampietro C."/>
            <person name="Lluch J."/>
            <person name="Castinel A."/>
            <person name="Donnadieu C."/>
            <person name="Desvignes T."/>
            <person name="Floi Bucao C."/>
            <person name="Jouanno E."/>
            <person name="Wen M."/>
            <person name="Mejri S."/>
            <person name="Dirks R."/>
            <person name="Jansen H."/>
            <person name="Henkel C."/>
            <person name="Chen W.J."/>
            <person name="Zahm M."/>
            <person name="Cabau C."/>
            <person name="Klopp C."/>
            <person name="Thompson A.W."/>
            <person name="Robinson-Rechavi M."/>
            <person name="Braasch I."/>
            <person name="Lecointre G."/>
            <person name="Bobe J."/>
            <person name="Postlethwait J.H."/>
            <person name="Berthelot C."/>
            <person name="Roest Crollius H."/>
            <person name="Guiguen Y."/>
        </authorList>
    </citation>
    <scope>NUCLEOTIDE SEQUENCE</scope>
    <source>
        <strain evidence="7">NC1722</strain>
    </source>
</reference>
<feature type="compositionally biased region" description="Basic and acidic residues" evidence="5">
    <location>
        <begin position="65"/>
        <end position="80"/>
    </location>
</feature>
<feature type="region of interest" description="Disordered" evidence="5">
    <location>
        <begin position="236"/>
        <end position="258"/>
    </location>
</feature>
<feature type="compositionally biased region" description="Polar residues" evidence="5">
    <location>
        <begin position="82"/>
        <end position="127"/>
    </location>
</feature>
<evidence type="ECO:0000313" key="8">
    <source>
        <dbReference type="Proteomes" id="UP001221898"/>
    </source>
</evidence>
<comment type="caution">
    <text evidence="7">The sequence shown here is derived from an EMBL/GenBank/DDBJ whole genome shotgun (WGS) entry which is preliminary data.</text>
</comment>
<keyword evidence="2 4" id="KW-0862">Zinc</keyword>
<evidence type="ECO:0000259" key="6">
    <source>
        <dbReference type="PROSITE" id="PS50023"/>
    </source>
</evidence>
<feature type="compositionally biased region" description="Low complexity" evidence="5">
    <location>
        <begin position="237"/>
        <end position="258"/>
    </location>
</feature>
<feature type="domain" description="LIM zinc-binding" evidence="6">
    <location>
        <begin position="531"/>
        <end position="597"/>
    </location>
</feature>
<dbReference type="CDD" id="cd08368">
    <property type="entry name" value="LIM"/>
    <property type="match status" value="1"/>
</dbReference>
<feature type="region of interest" description="Disordered" evidence="5">
    <location>
        <begin position="1"/>
        <end position="223"/>
    </location>
</feature>
<sequence>MSYAYSKPYQPRSEVKSGSPSQAIEDSKKKSSLLRDNSWIRKDEDEDEPVDRDPNFGRAVLSRYRSNEYLDSKPAGKDSTDSPDTPASTKTTSTSVQSLSKRFGGSQDQLSKPSSPPSYDTATANRSSEFKPLVTEDTKTRVTTKTSIDGKSTETTVTTTSSSTRTPITKRPGKTETFTERVFSDVKSAGNKVKPSALPLKPSKANDATDPEVTSSKGALDSLSDDLITKPTYTVYSPSKRTSSVSSPKTTEVTTVTTTKSENDWPLDSLSDTLITRPTHTVYSTPKSPKTTEVTTVTTTKDSEKDWPLDSLSDTLITRPTNTVYSTPKSPKTTEVTTVTTTKDSEKDWPLDSLSDTLITRPTHTVYSTPKSPKTTEVTTVTTTKDSENDWPLDSLSDTLTTKSTRTAYSTPDRDYGKSYTVSSPSSTTTTTRTSTRTYSSDYSPSTKTSSYSISTEPSYSYSDGSLTRSSYSRQPSDSSYEYTSLSSPTAYTKTSYLENSSPSDSLSDTFKTKQSPTSYSTSDRLIFGKDVCTSCRKPMSTEPKMILDDMQIHCHASCFKCEVCNSPLGHLKAGDSMWIYHRTVHCERCFEMAREKWHR</sequence>